<keyword evidence="2" id="KW-0645">Protease</keyword>
<protein>
    <submittedName>
        <fullName evidence="2">Glycoprotease pgp1 mitochondrial</fullName>
    </submittedName>
</protein>
<dbReference type="InterPro" id="IPR043129">
    <property type="entry name" value="ATPase_NBD"/>
</dbReference>
<evidence type="ECO:0000313" key="3">
    <source>
        <dbReference type="Proteomes" id="UP000800040"/>
    </source>
</evidence>
<evidence type="ECO:0000259" key="1">
    <source>
        <dbReference type="Pfam" id="PF00814"/>
    </source>
</evidence>
<dbReference type="GO" id="GO:0006508">
    <property type="term" value="P:proteolysis"/>
    <property type="evidence" value="ECO:0007669"/>
    <property type="project" value="UniProtKB-KW"/>
</dbReference>
<dbReference type="PROSITE" id="PS01016">
    <property type="entry name" value="GLYCOPROTEASE"/>
    <property type="match status" value="1"/>
</dbReference>
<dbReference type="OrthoDB" id="10259622at2759"/>
<accession>A0A6A5KTU3</accession>
<dbReference type="EMBL" id="ML975249">
    <property type="protein sequence ID" value="KAF1838839.1"/>
    <property type="molecule type" value="Genomic_DNA"/>
</dbReference>
<dbReference type="GO" id="GO:0005739">
    <property type="term" value="C:mitochondrion"/>
    <property type="evidence" value="ECO:0007669"/>
    <property type="project" value="TreeGrafter"/>
</dbReference>
<gene>
    <name evidence="2" type="ORF">BDW02DRAFT_488291</name>
</gene>
<name>A0A6A5KTU3_9PLEO</name>
<dbReference type="Gene3D" id="3.30.420.40">
    <property type="match status" value="2"/>
</dbReference>
<dbReference type="InterPro" id="IPR017860">
    <property type="entry name" value="Peptidase_M22_CS"/>
</dbReference>
<dbReference type="PANTHER" id="PTHR11735:SF6">
    <property type="entry name" value="TRNA N6-ADENOSINE THREONYLCARBAMOYLTRANSFERASE, MITOCHONDRIAL"/>
    <property type="match status" value="1"/>
</dbReference>
<feature type="domain" description="Gcp-like" evidence="1">
    <location>
        <begin position="178"/>
        <end position="227"/>
    </location>
</feature>
<proteinExistence type="predicted"/>
<sequence length="428" mass="46636">MTLAIETSCDDTSVAVVEKGSRTGRAIAQLHFYEKVTSNNTEYQGVHPLVSLLSHQENLAALISEAVRYLPRKDGDASPKSGTSDPDMVDITTRRLPDFISVTRGPGMRSNLFTGLDTAKGLSVAWQIPLVGVHHMQAHALTPRMVSALVADDNYGTSEDQTPPVHVCTRNSTSLCTPDFPFLSVLASGGHTLLIHSASLSDHRVLASTNDIAIGECLDKTARVVLPSEILQTTKSTMYGALLEAFALDPSLEGRTSRDASSSAFMPNSSVHSAETYLNVYGHQYDWYQVPINQEDAIRRNTTKWGWALNLPFTTSSGGIKISSLEMSFSGTTTMVERIVRYGIDQTTGKLNKVERLAADVSMEERKDLARETMRVAFEHVASRVVLGLQSLHHVPTAKPAIVVAGGVAANSLLRYMQVCLYQVNCVR</sequence>
<reference evidence="2" key="1">
    <citation type="submission" date="2020-01" db="EMBL/GenBank/DDBJ databases">
        <authorList>
            <consortium name="DOE Joint Genome Institute"/>
            <person name="Haridas S."/>
            <person name="Albert R."/>
            <person name="Binder M."/>
            <person name="Bloem J."/>
            <person name="Labutti K."/>
            <person name="Salamov A."/>
            <person name="Andreopoulos B."/>
            <person name="Baker S.E."/>
            <person name="Barry K."/>
            <person name="Bills G."/>
            <person name="Bluhm B.H."/>
            <person name="Cannon C."/>
            <person name="Castanera R."/>
            <person name="Culley D.E."/>
            <person name="Daum C."/>
            <person name="Ezra D."/>
            <person name="Gonzalez J.B."/>
            <person name="Henrissat B."/>
            <person name="Kuo A."/>
            <person name="Liang C."/>
            <person name="Lipzen A."/>
            <person name="Lutzoni F."/>
            <person name="Magnuson J."/>
            <person name="Mondo S."/>
            <person name="Nolan M."/>
            <person name="Ohm R."/>
            <person name="Pangilinan J."/>
            <person name="Park H.-J."/>
            <person name="Ramirez L."/>
            <person name="Alfaro M."/>
            <person name="Sun H."/>
            <person name="Tritt A."/>
            <person name="Yoshinaga Y."/>
            <person name="Zwiers L.-H."/>
            <person name="Turgeon B.G."/>
            <person name="Goodwin S.B."/>
            <person name="Spatafora J.W."/>
            <person name="Crous P.W."/>
            <person name="Grigoriev I.V."/>
        </authorList>
    </citation>
    <scope>NUCLEOTIDE SEQUENCE</scope>
    <source>
        <strain evidence="2">P77</strain>
    </source>
</reference>
<dbReference type="AlphaFoldDB" id="A0A6A5KTU3"/>
<evidence type="ECO:0000313" key="2">
    <source>
        <dbReference type="EMBL" id="KAF1838839.1"/>
    </source>
</evidence>
<dbReference type="PANTHER" id="PTHR11735">
    <property type="entry name" value="TRNA N6-ADENOSINE THREONYLCARBAMOYLTRANSFERASE"/>
    <property type="match status" value="1"/>
</dbReference>
<dbReference type="InterPro" id="IPR000905">
    <property type="entry name" value="Gcp-like_dom"/>
</dbReference>
<dbReference type="SUPFAM" id="SSF53067">
    <property type="entry name" value="Actin-like ATPase domain"/>
    <property type="match status" value="2"/>
</dbReference>
<dbReference type="GO" id="GO:0072670">
    <property type="term" value="P:mitochondrial tRNA threonylcarbamoyladenosine modification"/>
    <property type="evidence" value="ECO:0007669"/>
    <property type="project" value="TreeGrafter"/>
</dbReference>
<feature type="domain" description="Gcp-like" evidence="1">
    <location>
        <begin position="98"/>
        <end position="146"/>
    </location>
</feature>
<keyword evidence="3" id="KW-1185">Reference proteome</keyword>
<dbReference type="GO" id="GO:0008233">
    <property type="term" value="F:peptidase activity"/>
    <property type="evidence" value="ECO:0007669"/>
    <property type="project" value="UniProtKB-KW"/>
</dbReference>
<organism evidence="2 3">
    <name type="scientific">Decorospora gaudefroyi</name>
    <dbReference type="NCBI Taxonomy" id="184978"/>
    <lineage>
        <taxon>Eukaryota</taxon>
        <taxon>Fungi</taxon>
        <taxon>Dikarya</taxon>
        <taxon>Ascomycota</taxon>
        <taxon>Pezizomycotina</taxon>
        <taxon>Dothideomycetes</taxon>
        <taxon>Pleosporomycetidae</taxon>
        <taxon>Pleosporales</taxon>
        <taxon>Pleosporineae</taxon>
        <taxon>Pleosporaceae</taxon>
        <taxon>Decorospora</taxon>
    </lineage>
</organism>
<dbReference type="Proteomes" id="UP000800040">
    <property type="component" value="Unassembled WGS sequence"/>
</dbReference>
<keyword evidence="2" id="KW-0378">Hydrolase</keyword>
<dbReference type="Pfam" id="PF00814">
    <property type="entry name" value="TsaD"/>
    <property type="match status" value="2"/>
</dbReference>